<sequence>MNAKLERLLGLIATTACLEENLFVPASPLIKLAESVLPIIKLARLFINKLSKWETKNTKFPLFTEMPSSQLENLKEVPNFLETDIRGLLVALEQCKRAAVAEPQDATTIGPRSTLCLCFAKTARLFPATLEPVSLVLPHLLPRVPDNDGFPSRDDYTDWLKLWTDQFGLAIRHLQITNYSCAPRYILDNYLIDLNEIFR</sequence>
<accession>A0ABY7D2J2</accession>
<name>A0ABY7D2J2_9BASI</name>
<keyword evidence="2" id="KW-1185">Reference proteome</keyword>
<reference evidence="1" key="1">
    <citation type="submission" date="2022-10" db="EMBL/GenBank/DDBJ databases">
        <title>Puccinia triticina Genome sequencing and assembly.</title>
        <authorList>
            <person name="Li C."/>
        </authorList>
    </citation>
    <scope>NUCLEOTIDE SEQUENCE</scope>
    <source>
        <strain evidence="1">Pt15</strain>
    </source>
</reference>
<dbReference type="GeneID" id="77803934"/>
<protein>
    <submittedName>
        <fullName evidence="1">Uncharacterized protein</fullName>
    </submittedName>
</protein>
<evidence type="ECO:0000313" key="2">
    <source>
        <dbReference type="Proteomes" id="UP001164743"/>
    </source>
</evidence>
<gene>
    <name evidence="1" type="ORF">PtA15_14A334</name>
</gene>
<organism evidence="1 2">
    <name type="scientific">Puccinia triticina</name>
    <dbReference type="NCBI Taxonomy" id="208348"/>
    <lineage>
        <taxon>Eukaryota</taxon>
        <taxon>Fungi</taxon>
        <taxon>Dikarya</taxon>
        <taxon>Basidiomycota</taxon>
        <taxon>Pucciniomycotina</taxon>
        <taxon>Pucciniomycetes</taxon>
        <taxon>Pucciniales</taxon>
        <taxon>Pucciniaceae</taxon>
        <taxon>Puccinia</taxon>
    </lineage>
</organism>
<evidence type="ECO:0000313" key="1">
    <source>
        <dbReference type="EMBL" id="WAQ91450.1"/>
    </source>
</evidence>
<dbReference type="EMBL" id="CP110434">
    <property type="protein sequence ID" value="WAQ91450.1"/>
    <property type="molecule type" value="Genomic_DNA"/>
</dbReference>
<dbReference type="PANTHER" id="PTHR33069:SF3">
    <property type="entry name" value="DYNEIN HEAVY CHAIN TAIL DOMAIN-CONTAINING PROTEIN"/>
    <property type="match status" value="1"/>
</dbReference>
<dbReference type="Proteomes" id="UP001164743">
    <property type="component" value="Chromosome 14A"/>
</dbReference>
<dbReference type="PANTHER" id="PTHR33069">
    <property type="entry name" value="CHROMOSOME 7, WHOLE GENOME SHOTGUN SEQUENCE-RELATED"/>
    <property type="match status" value="1"/>
</dbReference>
<dbReference type="RefSeq" id="XP_053027005.1">
    <property type="nucleotide sequence ID" value="XM_053163039.1"/>
</dbReference>
<proteinExistence type="predicted"/>